<dbReference type="OrthoDB" id="9770040at2"/>
<feature type="transmembrane region" description="Helical" evidence="1">
    <location>
        <begin position="12"/>
        <end position="38"/>
    </location>
</feature>
<dbReference type="EMBL" id="FXXP01000001">
    <property type="protein sequence ID" value="SMX27437.1"/>
    <property type="molecule type" value="Genomic_DNA"/>
</dbReference>
<organism evidence="2 3">
    <name type="scientific">Pelagimonas phthalicica</name>
    <dbReference type="NCBI Taxonomy" id="1037362"/>
    <lineage>
        <taxon>Bacteria</taxon>
        <taxon>Pseudomonadati</taxon>
        <taxon>Pseudomonadota</taxon>
        <taxon>Alphaproteobacteria</taxon>
        <taxon>Rhodobacterales</taxon>
        <taxon>Roseobacteraceae</taxon>
        <taxon>Pelagimonas</taxon>
    </lineage>
</organism>
<proteinExistence type="predicted"/>
<evidence type="ECO:0000256" key="1">
    <source>
        <dbReference type="SAM" id="Phobius"/>
    </source>
</evidence>
<evidence type="ECO:0000313" key="3">
    <source>
        <dbReference type="Proteomes" id="UP000225972"/>
    </source>
</evidence>
<sequence length="395" mass="41890">MSFTPCKRLLSAGYRVFFLLAGLFGLLSIAIWTLWQAIYGAFDLPVALPQMWHAHEMVFGYGSAAVAGFLLTAAPNWTKSGPEPLSFFAATSGLWLLGRLAMWLSGDLPALLVAFVDLAFLPVLAGRILQTLLKRPKPQQLILLAAILVLWLGNLLTHVEWVGLSADTADQGLRGGLLALCALIMILGGRVTPAFTRNAMLREGREENLPSNPAPLAAMAIAPALLAALATLAGLPLQMAGAAALLAGLSGLIRVALWRGAWTRNQPILWVLHLSYALNALGFVLYGLAAIDLVSEIAALHMLGIGGVGGMTLAVMSRAALGHSGRALIAPRPVALAYALLPLAALSRLAANLSPDLYMPGIIASGLLWTLAFALYSYALWPVFWGEKQQKPAPA</sequence>
<dbReference type="AlphaFoldDB" id="A0A238JBA7"/>
<keyword evidence="1" id="KW-1133">Transmembrane helix</keyword>
<feature type="transmembrane region" description="Helical" evidence="1">
    <location>
        <begin position="239"/>
        <end position="257"/>
    </location>
</feature>
<dbReference type="RefSeq" id="WP_099243615.1">
    <property type="nucleotide sequence ID" value="NZ_FXXP01000001.1"/>
</dbReference>
<feature type="transmembrane region" description="Helical" evidence="1">
    <location>
        <begin position="58"/>
        <end position="78"/>
    </location>
</feature>
<feature type="transmembrane region" description="Helical" evidence="1">
    <location>
        <begin position="297"/>
        <end position="321"/>
    </location>
</feature>
<feature type="transmembrane region" description="Helical" evidence="1">
    <location>
        <begin position="269"/>
        <end position="291"/>
    </location>
</feature>
<reference evidence="3" key="1">
    <citation type="submission" date="2017-05" db="EMBL/GenBank/DDBJ databases">
        <authorList>
            <person name="Rodrigo-Torres L."/>
            <person name="Arahal R. D."/>
            <person name="Lucena T."/>
        </authorList>
    </citation>
    <scope>NUCLEOTIDE SEQUENCE [LARGE SCALE GENOMIC DNA]</scope>
    <source>
        <strain evidence="3">CECT 8649</strain>
    </source>
</reference>
<evidence type="ECO:0000313" key="2">
    <source>
        <dbReference type="EMBL" id="SMX27437.1"/>
    </source>
</evidence>
<protein>
    <submittedName>
        <fullName evidence="2">NnrS protein</fullName>
    </submittedName>
</protein>
<name>A0A238JBA7_9RHOB</name>
<feature type="transmembrane region" description="Helical" evidence="1">
    <location>
        <begin position="141"/>
        <end position="161"/>
    </location>
</feature>
<feature type="transmembrane region" description="Helical" evidence="1">
    <location>
        <begin position="357"/>
        <end position="381"/>
    </location>
</feature>
<dbReference type="Proteomes" id="UP000225972">
    <property type="component" value="Unassembled WGS sequence"/>
</dbReference>
<accession>A0A238JBA7</accession>
<keyword evidence="3" id="KW-1185">Reference proteome</keyword>
<dbReference type="Pfam" id="PF05940">
    <property type="entry name" value="NnrS"/>
    <property type="match status" value="1"/>
</dbReference>
<dbReference type="InterPro" id="IPR010266">
    <property type="entry name" value="NnrS"/>
</dbReference>
<feature type="transmembrane region" description="Helical" evidence="1">
    <location>
        <begin position="333"/>
        <end position="351"/>
    </location>
</feature>
<keyword evidence="1" id="KW-0472">Membrane</keyword>
<gene>
    <name evidence="2" type="ORF">TRP8649_01542</name>
</gene>
<feature type="transmembrane region" description="Helical" evidence="1">
    <location>
        <begin position="110"/>
        <end position="129"/>
    </location>
</feature>
<feature type="transmembrane region" description="Helical" evidence="1">
    <location>
        <begin position="214"/>
        <end position="233"/>
    </location>
</feature>
<feature type="transmembrane region" description="Helical" evidence="1">
    <location>
        <begin position="173"/>
        <end position="193"/>
    </location>
</feature>
<keyword evidence="1" id="KW-0812">Transmembrane</keyword>
<feature type="transmembrane region" description="Helical" evidence="1">
    <location>
        <begin position="85"/>
        <end position="104"/>
    </location>
</feature>